<dbReference type="Pfam" id="PF03354">
    <property type="entry name" value="TerL_ATPase"/>
    <property type="match status" value="1"/>
</dbReference>
<accession>A0A411Z3Q3</accession>
<dbReference type="PANTHER" id="PTHR41287">
    <property type="match status" value="1"/>
</dbReference>
<dbReference type="InterPro" id="IPR027417">
    <property type="entry name" value="P-loop_NTPase"/>
</dbReference>
<evidence type="ECO:0000313" key="4">
    <source>
        <dbReference type="Proteomes" id="UP000284547"/>
    </source>
</evidence>
<feature type="domain" description="Terminase large subunit-like ATPase" evidence="1">
    <location>
        <begin position="48"/>
        <end position="227"/>
    </location>
</feature>
<evidence type="ECO:0000259" key="1">
    <source>
        <dbReference type="Pfam" id="PF03354"/>
    </source>
</evidence>
<dbReference type="PANTHER" id="PTHR41287:SF1">
    <property type="entry name" value="PROTEIN YMFN"/>
    <property type="match status" value="1"/>
</dbReference>
<evidence type="ECO:0000259" key="2">
    <source>
        <dbReference type="Pfam" id="PF20441"/>
    </source>
</evidence>
<comment type="caution">
    <text evidence="3">The sequence shown here is derived from an EMBL/GenBank/DDBJ whole genome shotgun (WGS) entry which is preliminary data.</text>
</comment>
<protein>
    <submittedName>
        <fullName evidence="3">Terminase large subunit</fullName>
    </submittedName>
</protein>
<dbReference type="Proteomes" id="UP000284547">
    <property type="component" value="Unassembled WGS sequence"/>
</dbReference>
<evidence type="ECO:0000313" key="3">
    <source>
        <dbReference type="EMBL" id="RGP37693.1"/>
    </source>
</evidence>
<dbReference type="InterPro" id="IPR046461">
    <property type="entry name" value="TerL_ATPase"/>
</dbReference>
<dbReference type="GO" id="GO:0004519">
    <property type="term" value="F:endonuclease activity"/>
    <property type="evidence" value="ECO:0007669"/>
    <property type="project" value="InterPro"/>
</dbReference>
<keyword evidence="4" id="KW-1185">Reference proteome</keyword>
<organism evidence="3 4">
    <name type="scientific">Pseudotabrizicola alkalilacus</name>
    <dbReference type="NCBI Taxonomy" id="2305252"/>
    <lineage>
        <taxon>Bacteria</taxon>
        <taxon>Pseudomonadati</taxon>
        <taxon>Pseudomonadota</taxon>
        <taxon>Alphaproteobacteria</taxon>
        <taxon>Rhodobacterales</taxon>
        <taxon>Paracoccaceae</taxon>
        <taxon>Pseudotabrizicola</taxon>
    </lineage>
</organism>
<sequence>MTSTYPAWVFDNSPIPDPGGHGERAVRFLRRLKHPASTAPGNLFQLTPWQERIVRRIYGPRYPDGRRIVKEVFLMIPRGNRKTSLAAALALLHLLGPERVPAGQIIFAASDREQAGIGFREAVEIVRQDRRLGQVTRIYDAHNSAKMIQSTIDGSTLKAIPADGRGQHGTTPTFVLADETHSWRKNRELWEALRTGMAKRPGGLIVMATTAGRGREGLAAERYDYARKIALGEIVNEEYLPILFEPQEGDDWQDEAMWHRVNPGLAYGFPDIDGLRTLAREAADSPSEMYAFRQFHLCEWMGNSHDPLFNFETYDARQFDDDEADISEFPCWVGVDLSRSGDLTAVVAAFLWPDGQVTLRPKFFVPGEDLKARSDRDGVPYQAWADQGFIHLCPGPIIDEEAVEAEIREICGTYDVQEIAFDPHLAARIMQRLYDDGLPVVELRQSPLNMGLAGADLEKIVNGKLVRHDGHPVLRNHLSSVVAVRTDSGLTRMVKGRKTDRIDGAVAAAMAVSRACAGESNLSGYNDPAASLFVF</sequence>
<gene>
    <name evidence="3" type="ORF">D1012_07180</name>
</gene>
<proteinExistence type="predicted"/>
<name>A0A411Z3Q3_9RHOB</name>
<dbReference type="Gene3D" id="3.40.50.300">
    <property type="entry name" value="P-loop containing nucleotide triphosphate hydrolases"/>
    <property type="match status" value="1"/>
</dbReference>
<dbReference type="InterPro" id="IPR005021">
    <property type="entry name" value="Terminase_largesu-like"/>
</dbReference>
<feature type="domain" description="Terminase large subunit-like endonuclease" evidence="2">
    <location>
        <begin position="237"/>
        <end position="519"/>
    </location>
</feature>
<dbReference type="EMBL" id="QWEY01000003">
    <property type="protein sequence ID" value="RGP37693.1"/>
    <property type="molecule type" value="Genomic_DNA"/>
</dbReference>
<dbReference type="Pfam" id="PF20441">
    <property type="entry name" value="TerL_nuclease"/>
    <property type="match status" value="1"/>
</dbReference>
<dbReference type="Gene3D" id="3.30.420.240">
    <property type="match status" value="1"/>
</dbReference>
<dbReference type="RefSeq" id="WP_118150683.1">
    <property type="nucleotide sequence ID" value="NZ_QWEY01000003.1"/>
</dbReference>
<dbReference type="AlphaFoldDB" id="A0A411Z3Q3"/>
<dbReference type="OrthoDB" id="9760250at2"/>
<reference evidence="3 4" key="1">
    <citation type="submission" date="2018-08" db="EMBL/GenBank/DDBJ databases">
        <title>Flavobacterium tibetense sp. nov., isolated from a wetland YonghuCo on Tibetan Plateau.</title>
        <authorList>
            <person name="Phurbu D."/>
            <person name="Lu H."/>
            <person name="Xing P."/>
        </authorList>
    </citation>
    <scope>NUCLEOTIDE SEQUENCE [LARGE SCALE GENOMIC DNA]</scope>
    <source>
        <strain evidence="3 4">DJC</strain>
    </source>
</reference>
<dbReference type="InterPro" id="IPR046462">
    <property type="entry name" value="TerL_nuclease"/>
</dbReference>